<dbReference type="EMBL" id="JBIAHM010000008">
    <property type="protein sequence ID" value="MFE9601412.1"/>
    <property type="molecule type" value="Genomic_DNA"/>
</dbReference>
<dbReference type="RefSeq" id="WP_388108609.1">
    <property type="nucleotide sequence ID" value="NZ_JBIAHM010000008.1"/>
</dbReference>
<protein>
    <submittedName>
        <fullName evidence="1">Uncharacterized protein</fullName>
    </submittedName>
</protein>
<sequence length="272" mass="28413">MAHFQVHISDEGFAEIDADPVVVVPGRSVHEAVLDRLQRYAQERGDGIEATVNDALGAAHFVLRVSPDGSSHIITAGEAPPTEPEPTHAETPPVSALSAAVARARATAAVRTDPLASAPGVTVGLPAELAERIGRIKASADAGRLDEAFADATALRESVTGSVGAEHPHAVEARSLEAYLAHLLGNDREAVVLALAVARIRCGAGDGQAAADVARAAAAWQHLVDDLAAVAHGRELLHMWDALERRGPLPPGHAELAGQIRRHIEALEDAYV</sequence>
<dbReference type="Proteomes" id="UP001601303">
    <property type="component" value="Unassembled WGS sequence"/>
</dbReference>
<gene>
    <name evidence="1" type="ORF">ACFYNQ_22960</name>
</gene>
<evidence type="ECO:0000313" key="2">
    <source>
        <dbReference type="Proteomes" id="UP001601303"/>
    </source>
</evidence>
<name>A0ABW6M5Q8_9ACTN</name>
<evidence type="ECO:0000313" key="1">
    <source>
        <dbReference type="EMBL" id="MFE9601412.1"/>
    </source>
</evidence>
<comment type="caution">
    <text evidence="1">The sequence shown here is derived from an EMBL/GenBank/DDBJ whole genome shotgun (WGS) entry which is preliminary data.</text>
</comment>
<reference evidence="1 2" key="1">
    <citation type="submission" date="2024-10" db="EMBL/GenBank/DDBJ databases">
        <title>The Natural Products Discovery Center: Release of the First 8490 Sequenced Strains for Exploring Actinobacteria Biosynthetic Diversity.</title>
        <authorList>
            <person name="Kalkreuter E."/>
            <person name="Kautsar S.A."/>
            <person name="Yang D."/>
            <person name="Bader C.D."/>
            <person name="Teijaro C.N."/>
            <person name="Fluegel L."/>
            <person name="Davis C.M."/>
            <person name="Simpson J.R."/>
            <person name="Lauterbach L."/>
            <person name="Steele A.D."/>
            <person name="Gui C."/>
            <person name="Meng S."/>
            <person name="Li G."/>
            <person name="Viehrig K."/>
            <person name="Ye F."/>
            <person name="Su P."/>
            <person name="Kiefer A.F."/>
            <person name="Nichols A."/>
            <person name="Cepeda A.J."/>
            <person name="Yan W."/>
            <person name="Fan B."/>
            <person name="Jiang Y."/>
            <person name="Adhikari A."/>
            <person name="Zheng C.-J."/>
            <person name="Schuster L."/>
            <person name="Cowan T.M."/>
            <person name="Smanski M.J."/>
            <person name="Chevrette M.G."/>
            <person name="De Carvalho L.P.S."/>
            <person name="Shen B."/>
        </authorList>
    </citation>
    <scope>NUCLEOTIDE SEQUENCE [LARGE SCALE GENOMIC DNA]</scope>
    <source>
        <strain evidence="1 2">NPDC006488</strain>
    </source>
</reference>
<organism evidence="1 2">
    <name type="scientific">Streptomyces hokutonensis</name>
    <dbReference type="NCBI Taxonomy" id="1306990"/>
    <lineage>
        <taxon>Bacteria</taxon>
        <taxon>Bacillati</taxon>
        <taxon>Actinomycetota</taxon>
        <taxon>Actinomycetes</taxon>
        <taxon>Kitasatosporales</taxon>
        <taxon>Streptomycetaceae</taxon>
        <taxon>Streptomyces</taxon>
    </lineage>
</organism>
<accession>A0ABW6M5Q8</accession>
<proteinExistence type="predicted"/>
<keyword evidence="2" id="KW-1185">Reference proteome</keyword>